<name>A0ABU7T5V8_9HYPH</name>
<comment type="caution">
    <text evidence="1">The sequence shown here is derived from an EMBL/GenBank/DDBJ whole genome shotgun (WGS) entry which is preliminary data.</text>
</comment>
<gene>
    <name evidence="1" type="ORF">MRSR164_03635</name>
</gene>
<reference evidence="1 2" key="1">
    <citation type="journal article" date="2012" name="Genet. Mol. Biol.">
        <title>Analysis of 16S rRNA and mxaF genes revealing insights into Methylobacterium niche-specific plant association.</title>
        <authorList>
            <person name="Dourado M.N."/>
            <person name="Andreote F.D."/>
            <person name="Dini-Andreote F."/>
            <person name="Conti R."/>
            <person name="Araujo J.M."/>
            <person name="Araujo W.L."/>
        </authorList>
    </citation>
    <scope>NUCLEOTIDE SEQUENCE [LARGE SCALE GENOMIC DNA]</scope>
    <source>
        <strain evidence="1 2">SR1.6/4</strain>
    </source>
</reference>
<keyword evidence="2" id="KW-1185">Reference proteome</keyword>
<dbReference type="Proteomes" id="UP001349262">
    <property type="component" value="Unassembled WGS sequence"/>
</dbReference>
<proteinExistence type="predicted"/>
<evidence type="ECO:0000313" key="2">
    <source>
        <dbReference type="Proteomes" id="UP001349262"/>
    </source>
</evidence>
<evidence type="ECO:0000313" key="1">
    <source>
        <dbReference type="EMBL" id="MEE7455930.1"/>
    </source>
</evidence>
<sequence>MALSAGILCSAQAATKKVKVPNQYDGSWTIAAATAEGPCSASMSYQVQITNRGASIPGGGIDVEGGVSANGAVRATITKDSNRVAITGRLNVKGNGAGTWRTSGGLVECAGSWSAKRAA</sequence>
<protein>
    <submittedName>
        <fullName evidence="1">Heme utilization protein</fullName>
    </submittedName>
</protein>
<dbReference type="EMBL" id="MLBY01000002">
    <property type="protein sequence ID" value="MEE7455930.1"/>
    <property type="molecule type" value="Genomic_DNA"/>
</dbReference>
<organism evidence="1 2">
    <name type="scientific">Methylobacterium radiotolerans</name>
    <dbReference type="NCBI Taxonomy" id="31998"/>
    <lineage>
        <taxon>Bacteria</taxon>
        <taxon>Pseudomonadati</taxon>
        <taxon>Pseudomonadota</taxon>
        <taxon>Alphaproteobacteria</taxon>
        <taxon>Hyphomicrobiales</taxon>
        <taxon>Methylobacteriaceae</taxon>
        <taxon>Methylobacterium</taxon>
    </lineage>
</organism>
<accession>A0ABU7T5V8</accession>